<dbReference type="PANTHER" id="PTHR10983:SF16">
    <property type="entry name" value="LYSOCARDIOLIPIN ACYLTRANSFERASE 1"/>
    <property type="match status" value="1"/>
</dbReference>
<keyword evidence="3" id="KW-0012">Acyltransferase</keyword>
<dbReference type="Pfam" id="PF01553">
    <property type="entry name" value="Acyltransferase"/>
    <property type="match status" value="1"/>
</dbReference>
<accession>A0ABW2R3Q8</accession>
<keyword evidence="1" id="KW-1133">Transmembrane helix</keyword>
<dbReference type="NCBIfam" id="NF010621">
    <property type="entry name" value="PRK14014.1"/>
    <property type="match status" value="1"/>
</dbReference>
<dbReference type="CDD" id="cd07990">
    <property type="entry name" value="LPLAT_LCLAT1-like"/>
    <property type="match status" value="1"/>
</dbReference>
<dbReference type="SUPFAM" id="SSF69593">
    <property type="entry name" value="Glycerol-3-phosphate (1)-acyltransferase"/>
    <property type="match status" value="1"/>
</dbReference>
<dbReference type="PANTHER" id="PTHR10983">
    <property type="entry name" value="1-ACYLGLYCEROL-3-PHOSPHATE ACYLTRANSFERASE-RELATED"/>
    <property type="match status" value="1"/>
</dbReference>
<organism evidence="3 4">
    <name type="scientific">Hydrogenophaga bisanensis</name>
    <dbReference type="NCBI Taxonomy" id="439611"/>
    <lineage>
        <taxon>Bacteria</taxon>
        <taxon>Pseudomonadati</taxon>
        <taxon>Pseudomonadota</taxon>
        <taxon>Betaproteobacteria</taxon>
        <taxon>Burkholderiales</taxon>
        <taxon>Comamonadaceae</taxon>
        <taxon>Hydrogenophaga</taxon>
    </lineage>
</organism>
<feature type="transmembrane region" description="Helical" evidence="1">
    <location>
        <begin position="12"/>
        <end position="34"/>
    </location>
</feature>
<sequence>MFRLLPAPVRGVIAGLLLGVNTLVTFSLMIPPALAKLVLPLPAVRRLADRMLNGLAGGWVRRNSWWMLAVGNVQWNVIGTQGLHARGWYLVSPNHRSWVDILVLQRVFDRRIPFLKFFLKQELIWVPVIGLAWWALDFPFMKRGKSRGAQASDMAATRRSCEKFKTLPTSVINFVEGTRFTDAKRAQQSSPYRHLLKPKIGALSVALASMGEYFESLLDVTLVYPDGTPTFWDLMCGRVGAVVVRVQERPIPADLVGGDPGVDKALRVRIGRWMQHQWAEKDQLIEQILSDHRAGCSAQTISRT</sequence>
<evidence type="ECO:0000259" key="2">
    <source>
        <dbReference type="SMART" id="SM00563"/>
    </source>
</evidence>
<keyword evidence="3" id="KW-0808">Transferase</keyword>
<gene>
    <name evidence="3" type="ORF">ACFQNJ_00820</name>
</gene>
<name>A0ABW2R3Q8_9BURK</name>
<dbReference type="InterPro" id="IPR002123">
    <property type="entry name" value="Plipid/glycerol_acylTrfase"/>
</dbReference>
<comment type="caution">
    <text evidence="3">The sequence shown here is derived from an EMBL/GenBank/DDBJ whole genome shotgun (WGS) entry which is preliminary data.</text>
</comment>
<dbReference type="GO" id="GO:0016746">
    <property type="term" value="F:acyltransferase activity"/>
    <property type="evidence" value="ECO:0007669"/>
    <property type="project" value="UniProtKB-KW"/>
</dbReference>
<evidence type="ECO:0000313" key="3">
    <source>
        <dbReference type="EMBL" id="MFC7433051.1"/>
    </source>
</evidence>
<evidence type="ECO:0000313" key="4">
    <source>
        <dbReference type="Proteomes" id="UP001596495"/>
    </source>
</evidence>
<feature type="domain" description="Phospholipid/glycerol acyltransferase" evidence="2">
    <location>
        <begin position="89"/>
        <end position="225"/>
    </location>
</feature>
<reference evidence="4" key="1">
    <citation type="journal article" date="2019" name="Int. J. Syst. Evol. Microbiol.">
        <title>The Global Catalogue of Microorganisms (GCM) 10K type strain sequencing project: providing services to taxonomists for standard genome sequencing and annotation.</title>
        <authorList>
            <consortium name="The Broad Institute Genomics Platform"/>
            <consortium name="The Broad Institute Genome Sequencing Center for Infectious Disease"/>
            <person name="Wu L."/>
            <person name="Ma J."/>
        </authorList>
    </citation>
    <scope>NUCLEOTIDE SEQUENCE [LARGE SCALE GENOMIC DNA]</scope>
    <source>
        <strain evidence="4">CCUG 54518</strain>
    </source>
</reference>
<dbReference type="EC" id="2.3.-.-" evidence="3"/>
<dbReference type="SMART" id="SM00563">
    <property type="entry name" value="PlsC"/>
    <property type="match status" value="1"/>
</dbReference>
<dbReference type="EMBL" id="JBHTBX010000001">
    <property type="protein sequence ID" value="MFC7433051.1"/>
    <property type="molecule type" value="Genomic_DNA"/>
</dbReference>
<keyword evidence="1" id="KW-0812">Transmembrane</keyword>
<protein>
    <submittedName>
        <fullName evidence="3">Acyltransferase</fullName>
        <ecNumber evidence="3">2.3.-.-</ecNumber>
    </submittedName>
</protein>
<dbReference type="Proteomes" id="UP001596495">
    <property type="component" value="Unassembled WGS sequence"/>
</dbReference>
<keyword evidence="1" id="KW-0472">Membrane</keyword>
<dbReference type="RefSeq" id="WP_374639210.1">
    <property type="nucleotide sequence ID" value="NZ_JBHTBX010000001.1"/>
</dbReference>
<proteinExistence type="predicted"/>
<evidence type="ECO:0000256" key="1">
    <source>
        <dbReference type="SAM" id="Phobius"/>
    </source>
</evidence>
<keyword evidence="4" id="KW-1185">Reference proteome</keyword>